<comment type="caution">
    <text evidence="6">The sequence shown here is derived from an EMBL/GenBank/DDBJ whole genome shotgun (WGS) entry which is preliminary data.</text>
</comment>
<keyword evidence="3 5" id="KW-1133">Transmembrane helix</keyword>
<evidence type="ECO:0000256" key="4">
    <source>
        <dbReference type="ARBA" id="ARBA00023136"/>
    </source>
</evidence>
<protein>
    <submittedName>
        <fullName evidence="6">Putative membrane protein YphA (DoxX/SURF4 family)</fullName>
    </submittedName>
</protein>
<keyword evidence="2 5" id="KW-0812">Transmembrane</keyword>
<evidence type="ECO:0000313" key="7">
    <source>
        <dbReference type="Proteomes" id="UP000576209"/>
    </source>
</evidence>
<feature type="transmembrane region" description="Helical" evidence="5">
    <location>
        <begin position="90"/>
        <end position="109"/>
    </location>
</feature>
<evidence type="ECO:0000256" key="1">
    <source>
        <dbReference type="ARBA" id="ARBA00004141"/>
    </source>
</evidence>
<reference evidence="6 7" key="1">
    <citation type="submission" date="2020-08" db="EMBL/GenBank/DDBJ databases">
        <title>Genomic Encyclopedia of Type Strains, Phase IV (KMG-IV): sequencing the most valuable type-strain genomes for metagenomic binning, comparative biology and taxonomic classification.</title>
        <authorList>
            <person name="Goeker M."/>
        </authorList>
    </citation>
    <scope>NUCLEOTIDE SEQUENCE [LARGE SCALE GENOMIC DNA]</scope>
    <source>
        <strain evidence="6 7">DSM 105137</strain>
    </source>
</reference>
<organism evidence="6 7">
    <name type="scientific">Neolewinella aquimaris</name>
    <dbReference type="NCBI Taxonomy" id="1835722"/>
    <lineage>
        <taxon>Bacteria</taxon>
        <taxon>Pseudomonadati</taxon>
        <taxon>Bacteroidota</taxon>
        <taxon>Saprospiria</taxon>
        <taxon>Saprospirales</taxon>
        <taxon>Lewinellaceae</taxon>
        <taxon>Neolewinella</taxon>
    </lineage>
</organism>
<dbReference type="Pfam" id="PF13564">
    <property type="entry name" value="DoxX_2"/>
    <property type="match status" value="1"/>
</dbReference>
<evidence type="ECO:0000256" key="2">
    <source>
        <dbReference type="ARBA" id="ARBA00022692"/>
    </source>
</evidence>
<dbReference type="GO" id="GO:0016020">
    <property type="term" value="C:membrane"/>
    <property type="evidence" value="ECO:0007669"/>
    <property type="project" value="UniProtKB-SubCell"/>
</dbReference>
<dbReference type="Proteomes" id="UP000576209">
    <property type="component" value="Unassembled WGS sequence"/>
</dbReference>
<sequence>MDFPTVATYFSGLSFLFFGTSCLTSSYMKREFIRYGYDRQRPLVGVLQILGGAGLIVGYWIWPPLALASATGLFLMMAYGFGVRMKIGDSFLASTPAFLYAALNLYLAIHYGGS</sequence>
<dbReference type="EMBL" id="JACIFF010000009">
    <property type="protein sequence ID" value="MBB4080575.1"/>
    <property type="molecule type" value="Genomic_DNA"/>
</dbReference>
<dbReference type="InterPro" id="IPR032808">
    <property type="entry name" value="DoxX"/>
</dbReference>
<name>A0A840EAJ7_9BACT</name>
<gene>
    <name evidence="6" type="ORF">GGR28_003210</name>
</gene>
<proteinExistence type="predicted"/>
<keyword evidence="4 5" id="KW-0472">Membrane</keyword>
<evidence type="ECO:0000256" key="3">
    <source>
        <dbReference type="ARBA" id="ARBA00022989"/>
    </source>
</evidence>
<dbReference type="RefSeq" id="WP_183496810.1">
    <property type="nucleotide sequence ID" value="NZ_JACIFF010000009.1"/>
</dbReference>
<evidence type="ECO:0000313" key="6">
    <source>
        <dbReference type="EMBL" id="MBB4080575.1"/>
    </source>
</evidence>
<feature type="transmembrane region" description="Helical" evidence="5">
    <location>
        <begin position="6"/>
        <end position="23"/>
    </location>
</feature>
<comment type="subcellular location">
    <subcellularLocation>
        <location evidence="1">Membrane</location>
        <topology evidence="1">Multi-pass membrane protein</topology>
    </subcellularLocation>
</comment>
<keyword evidence="7" id="KW-1185">Reference proteome</keyword>
<feature type="transmembrane region" description="Helical" evidence="5">
    <location>
        <begin position="67"/>
        <end position="83"/>
    </location>
</feature>
<evidence type="ECO:0000256" key="5">
    <source>
        <dbReference type="SAM" id="Phobius"/>
    </source>
</evidence>
<dbReference type="AlphaFoldDB" id="A0A840EAJ7"/>
<feature type="transmembrane region" description="Helical" evidence="5">
    <location>
        <begin position="43"/>
        <end position="61"/>
    </location>
</feature>
<accession>A0A840EAJ7</accession>